<organism evidence="5 6">
    <name type="scientific">Pseudomonas syringae pv. pisi str. 1704B</name>
    <dbReference type="NCBI Taxonomy" id="629263"/>
    <lineage>
        <taxon>Bacteria</taxon>
        <taxon>Pseudomonadati</taxon>
        <taxon>Pseudomonadota</taxon>
        <taxon>Gammaproteobacteria</taxon>
        <taxon>Pseudomonadales</taxon>
        <taxon>Pseudomonadaceae</taxon>
        <taxon>Pseudomonas</taxon>
        <taxon>Pseudomonas syringae</taxon>
    </lineage>
</organism>
<evidence type="ECO:0000259" key="4">
    <source>
        <dbReference type="Pfam" id="PF00005"/>
    </source>
</evidence>
<comment type="similarity">
    <text evidence="1">Belongs to the ABC transporter superfamily.</text>
</comment>
<sequence>MSKPILELKEIDVFYGPIQALKKVSLHINEGETVSLIGSNGAGKSTLLMSIFG</sequence>
<evidence type="ECO:0000256" key="3">
    <source>
        <dbReference type="ARBA" id="ARBA00022970"/>
    </source>
</evidence>
<dbReference type="GO" id="GO:0015658">
    <property type="term" value="F:branched-chain amino acid transmembrane transporter activity"/>
    <property type="evidence" value="ECO:0007669"/>
    <property type="project" value="TreeGrafter"/>
</dbReference>
<dbReference type="InterPro" id="IPR027417">
    <property type="entry name" value="P-loop_NTPase"/>
</dbReference>
<dbReference type="AlphaFoldDB" id="F3GJ47"/>
<dbReference type="GO" id="GO:0016887">
    <property type="term" value="F:ATP hydrolysis activity"/>
    <property type="evidence" value="ECO:0007669"/>
    <property type="project" value="InterPro"/>
</dbReference>
<dbReference type="Proteomes" id="UP000004986">
    <property type="component" value="Unassembled WGS sequence"/>
</dbReference>
<dbReference type="Pfam" id="PF00005">
    <property type="entry name" value="ABC_tran"/>
    <property type="match status" value="1"/>
</dbReference>
<dbReference type="PANTHER" id="PTHR43820">
    <property type="entry name" value="HIGH-AFFINITY BRANCHED-CHAIN AMINO ACID TRANSPORT ATP-BINDING PROTEIN LIVF"/>
    <property type="match status" value="1"/>
</dbReference>
<keyword evidence="3" id="KW-0029">Amino-acid transport</keyword>
<keyword evidence="2" id="KW-0813">Transport</keyword>
<feature type="domain" description="ABC transporter" evidence="4">
    <location>
        <begin position="21"/>
        <end position="53"/>
    </location>
</feature>
<gene>
    <name evidence="5" type="ORF">PSYPI_34475</name>
</gene>
<dbReference type="PANTHER" id="PTHR43820:SF4">
    <property type="entry name" value="HIGH-AFFINITY BRANCHED-CHAIN AMINO ACID TRANSPORT ATP-BINDING PROTEIN LIVF"/>
    <property type="match status" value="1"/>
</dbReference>
<evidence type="ECO:0000256" key="2">
    <source>
        <dbReference type="ARBA" id="ARBA00022448"/>
    </source>
</evidence>
<dbReference type="InterPro" id="IPR052156">
    <property type="entry name" value="BCAA_Transport_ATP-bd_LivF"/>
</dbReference>
<dbReference type="SUPFAM" id="SSF52540">
    <property type="entry name" value="P-loop containing nucleoside triphosphate hydrolases"/>
    <property type="match status" value="1"/>
</dbReference>
<evidence type="ECO:0000313" key="6">
    <source>
        <dbReference type="Proteomes" id="UP000004986"/>
    </source>
</evidence>
<dbReference type="EMBL" id="AEAI01001984">
    <property type="protein sequence ID" value="EGH47100.1"/>
    <property type="molecule type" value="Genomic_DNA"/>
</dbReference>
<accession>F3GJ47</accession>
<protein>
    <submittedName>
        <fullName evidence="5">High affinity branched-chain amino acid ABC transporter ATP-binding protein</fullName>
    </submittedName>
</protein>
<comment type="caution">
    <text evidence="5">The sequence shown here is derived from an EMBL/GenBank/DDBJ whole genome shotgun (WGS) entry which is preliminary data.</text>
</comment>
<feature type="non-terminal residue" evidence="5">
    <location>
        <position position="53"/>
    </location>
</feature>
<keyword evidence="5" id="KW-0067">ATP-binding</keyword>
<keyword evidence="6" id="KW-1185">Reference proteome</keyword>
<dbReference type="GO" id="GO:0005524">
    <property type="term" value="F:ATP binding"/>
    <property type="evidence" value="ECO:0007669"/>
    <property type="project" value="UniProtKB-KW"/>
</dbReference>
<keyword evidence="5" id="KW-0547">Nucleotide-binding</keyword>
<dbReference type="InterPro" id="IPR003439">
    <property type="entry name" value="ABC_transporter-like_ATP-bd"/>
</dbReference>
<evidence type="ECO:0000313" key="5">
    <source>
        <dbReference type="EMBL" id="EGH47100.1"/>
    </source>
</evidence>
<dbReference type="GO" id="GO:0015807">
    <property type="term" value="P:L-amino acid transport"/>
    <property type="evidence" value="ECO:0007669"/>
    <property type="project" value="TreeGrafter"/>
</dbReference>
<evidence type="ECO:0000256" key="1">
    <source>
        <dbReference type="ARBA" id="ARBA00005417"/>
    </source>
</evidence>
<name>F3GJ47_PSESJ</name>
<dbReference type="Gene3D" id="3.40.50.300">
    <property type="entry name" value="P-loop containing nucleotide triphosphate hydrolases"/>
    <property type="match status" value="1"/>
</dbReference>
<reference evidence="5 6" key="1">
    <citation type="journal article" date="2011" name="PLoS Pathog.">
        <title>Dynamic evolution of pathogenicity revealed by sequencing and comparative genomics of 19 Pseudomonas syringae isolates.</title>
        <authorList>
            <person name="Baltrus D.A."/>
            <person name="Nishimura M.T."/>
            <person name="Romanchuk A."/>
            <person name="Chang J.H."/>
            <person name="Mukhtar M.S."/>
            <person name="Cherkis K."/>
            <person name="Roach J."/>
            <person name="Grant S.R."/>
            <person name="Jones C.D."/>
            <person name="Dangl J.L."/>
        </authorList>
    </citation>
    <scope>NUCLEOTIDE SEQUENCE [LARGE SCALE GENOMIC DNA]</scope>
    <source>
        <strain evidence="5 6">1704B</strain>
    </source>
</reference>
<proteinExistence type="inferred from homology"/>
<dbReference type="HOGENOM" id="CLU_000604_1_15_6"/>